<dbReference type="GO" id="GO:0042372">
    <property type="term" value="P:phylloquinone biosynthetic process"/>
    <property type="evidence" value="ECO:0007669"/>
    <property type="project" value="UniProtKB-UniRule"/>
</dbReference>
<proteinExistence type="inferred from homology"/>
<dbReference type="EMBL" id="CP051167">
    <property type="protein sequence ID" value="QIZ72027.1"/>
    <property type="molecule type" value="Genomic_DNA"/>
</dbReference>
<keyword evidence="1 4" id="KW-0479">Metal-binding</keyword>
<comment type="similarity">
    <text evidence="4">Belongs to the mandelate racemase/muconate lactonizing enzyme family. MenC type 1 subfamily.</text>
</comment>
<keyword evidence="2 4" id="KW-0460">Magnesium</keyword>
<dbReference type="NCBIfam" id="NF002739">
    <property type="entry name" value="PRK02714.1"/>
    <property type="match status" value="1"/>
</dbReference>
<gene>
    <name evidence="4" type="primary">menC</name>
    <name evidence="7" type="ORF">HCG48_16745</name>
</gene>
<evidence type="ECO:0000259" key="6">
    <source>
        <dbReference type="SMART" id="SM00922"/>
    </source>
</evidence>
<dbReference type="KEGG" id="oxy:HCG48_16745"/>
<organism evidence="7 8">
    <name type="scientific">Oxynema aestuarii AP17</name>
    <dbReference type="NCBI Taxonomy" id="2064643"/>
    <lineage>
        <taxon>Bacteria</taxon>
        <taxon>Bacillati</taxon>
        <taxon>Cyanobacteriota</taxon>
        <taxon>Cyanophyceae</taxon>
        <taxon>Oscillatoriophycideae</taxon>
        <taxon>Oscillatoriales</taxon>
        <taxon>Oscillatoriaceae</taxon>
        <taxon>Oxynema</taxon>
        <taxon>Oxynema aestuarii</taxon>
    </lineage>
</organism>
<feature type="active site" description="Proton acceptor" evidence="4">
    <location>
        <position position="268"/>
    </location>
</feature>
<dbReference type="Proteomes" id="UP000500857">
    <property type="component" value="Chromosome"/>
</dbReference>
<comment type="pathway">
    <text evidence="4">Cofactor biosynthesis; phylloquinone biosynthesis.</text>
</comment>
<dbReference type="SUPFAM" id="SSF54826">
    <property type="entry name" value="Enolase N-terminal domain-like"/>
    <property type="match status" value="1"/>
</dbReference>
<dbReference type="HAMAP" id="MF_00470">
    <property type="entry name" value="MenC_1"/>
    <property type="match status" value="1"/>
</dbReference>
<dbReference type="RefSeq" id="WP_168570178.1">
    <property type="nucleotide sequence ID" value="NZ_CP051167.1"/>
</dbReference>
<dbReference type="SFLD" id="SFLDG00180">
    <property type="entry name" value="muconate_cycloisomerase"/>
    <property type="match status" value="1"/>
</dbReference>
<protein>
    <recommendedName>
        <fullName evidence="4 5">o-succinylbenzoate synthase</fullName>
        <shortName evidence="4">OSB synthase</shortName>
        <shortName evidence="4">OSBS</shortName>
        <ecNumber evidence="4 5">4.2.1.113</ecNumber>
    </recommendedName>
    <alternativeName>
        <fullName evidence="4">4-(2'-carboxyphenyl)-4-oxybutyric acid synthase</fullName>
    </alternativeName>
    <alternativeName>
        <fullName evidence="4">o-succinylbenzoic acid synthase</fullName>
    </alternativeName>
</protein>
<comment type="catalytic activity">
    <reaction evidence="4">
        <text>(1R,6R)-6-hydroxy-2-succinyl-cyclohexa-2,4-diene-1-carboxylate = 2-succinylbenzoate + H2O</text>
        <dbReference type="Rhea" id="RHEA:10196"/>
        <dbReference type="ChEBI" id="CHEBI:15377"/>
        <dbReference type="ChEBI" id="CHEBI:18325"/>
        <dbReference type="ChEBI" id="CHEBI:58689"/>
        <dbReference type="EC" id="4.2.1.113"/>
    </reaction>
</comment>
<dbReference type="EC" id="4.2.1.113" evidence="4 5"/>
<sequence>MRYQFEFRPYRRPFKHPLTTPHGTWEVREGIIVRLTDDRGKVGYGEIAPVPWFGSETLADALSFCEQLGHEIGPEIIFSIPPRLTACQFAIESAWEIVSTQPSAIAVQPELGFEDVPYHHLTYSGLLPAGAGAAIARQILWKQGYRTFKWKIGVAPIEAELKSFQQLVRSLRDSFLQETALLRLDANGALTYDQACRWLETCERLGEIEHLPLKIEFLEQPLAVGDLDGMLQLADRFAIPLALDESVAGLSQLRQVYREGWRGIFVIKPCIAGSPSELRQFCQTQAIDAVFSSVFETQVGRQAALKIAAELQNPGDRAVGFGITHWFEDGEEVSIDRLWTDL</sequence>
<feature type="domain" description="Mandelate racemase/muconate lactonizing enzyme C-terminal" evidence="6">
    <location>
        <begin position="129"/>
        <end position="240"/>
    </location>
</feature>
<dbReference type="SUPFAM" id="SSF51604">
    <property type="entry name" value="Enolase C-terminal domain-like"/>
    <property type="match status" value="1"/>
</dbReference>
<dbReference type="SFLD" id="SFLDS00001">
    <property type="entry name" value="Enolase"/>
    <property type="match status" value="1"/>
</dbReference>
<feature type="binding site" evidence="4">
    <location>
        <position position="185"/>
    </location>
    <ligand>
        <name>Mg(2+)</name>
        <dbReference type="ChEBI" id="CHEBI:18420"/>
    </ligand>
</feature>
<evidence type="ECO:0000256" key="3">
    <source>
        <dbReference type="ARBA" id="ARBA00023239"/>
    </source>
</evidence>
<dbReference type="SFLD" id="SFLDF00009">
    <property type="entry name" value="o-succinylbenzoate_synthase"/>
    <property type="match status" value="1"/>
</dbReference>
<dbReference type="InterPro" id="IPR029017">
    <property type="entry name" value="Enolase-like_N"/>
</dbReference>
<evidence type="ECO:0000313" key="8">
    <source>
        <dbReference type="Proteomes" id="UP000500857"/>
    </source>
</evidence>
<dbReference type="GO" id="GO:0000287">
    <property type="term" value="F:magnesium ion binding"/>
    <property type="evidence" value="ECO:0007669"/>
    <property type="project" value="UniProtKB-UniRule"/>
</dbReference>
<dbReference type="SMART" id="SM00922">
    <property type="entry name" value="MR_MLE"/>
    <property type="match status" value="1"/>
</dbReference>
<evidence type="ECO:0000256" key="1">
    <source>
        <dbReference type="ARBA" id="ARBA00022723"/>
    </source>
</evidence>
<comment type="cofactor">
    <cofactor evidence="4">
        <name>a divalent metal cation</name>
        <dbReference type="ChEBI" id="CHEBI:60240"/>
    </cofactor>
</comment>
<dbReference type="PANTHER" id="PTHR48073">
    <property type="entry name" value="O-SUCCINYLBENZOATE SYNTHASE-RELATED"/>
    <property type="match status" value="1"/>
</dbReference>
<dbReference type="Gene3D" id="3.20.20.120">
    <property type="entry name" value="Enolase-like C-terminal domain"/>
    <property type="match status" value="1"/>
</dbReference>
<feature type="active site" description="Proton donor" evidence="4">
    <location>
        <position position="151"/>
    </location>
</feature>
<name>A0A6H1U0V7_9CYAN</name>
<keyword evidence="3 4" id="KW-0456">Lyase</keyword>
<dbReference type="UniPathway" id="UPA01057">
    <property type="reaction ID" value="UER00165"/>
</dbReference>
<dbReference type="Pfam" id="PF13378">
    <property type="entry name" value="MR_MLE_C"/>
    <property type="match status" value="1"/>
</dbReference>
<dbReference type="NCBIfam" id="TIGR01927">
    <property type="entry name" value="menC_gam_Gplu"/>
    <property type="match status" value="1"/>
</dbReference>
<dbReference type="GO" id="GO:0009234">
    <property type="term" value="P:menaquinone biosynthetic process"/>
    <property type="evidence" value="ECO:0007669"/>
    <property type="project" value="UniProtKB-UniRule"/>
</dbReference>
<evidence type="ECO:0000256" key="5">
    <source>
        <dbReference type="NCBIfam" id="TIGR01927"/>
    </source>
</evidence>
<comment type="function">
    <text evidence="4">Converts 2-succinyl-6-hydroxy-2,4-cyclohexadiene-1-carboxylate (SHCHC) to 2-succinylbenzoate (OSB).</text>
</comment>
<dbReference type="InterPro" id="IPR010196">
    <property type="entry name" value="OSB_synthase_MenC1"/>
</dbReference>
<dbReference type="Pfam" id="PF21508">
    <property type="entry name" value="MenC_N"/>
    <property type="match status" value="1"/>
</dbReference>
<feature type="binding site" evidence="4">
    <location>
        <position position="219"/>
    </location>
    <ligand>
        <name>Mg(2+)</name>
        <dbReference type="ChEBI" id="CHEBI:18420"/>
    </ligand>
</feature>
<dbReference type="PANTHER" id="PTHR48073:SF6">
    <property type="entry name" value="PROTEIN PHYLLO, CHLOROPLASTIC-LIKE"/>
    <property type="match status" value="1"/>
</dbReference>
<dbReference type="Gene3D" id="3.30.390.10">
    <property type="entry name" value="Enolase-like, N-terminal domain"/>
    <property type="match status" value="1"/>
</dbReference>
<evidence type="ECO:0000256" key="4">
    <source>
        <dbReference type="HAMAP-Rule" id="MF_00470"/>
    </source>
</evidence>
<comment type="pathway">
    <text evidence="4">Quinol/quinone metabolism; 1,4-dihydroxy-2-naphthoate biosynthesis; 1,4-dihydroxy-2-naphthoate from chorismate: step 4/7.</text>
</comment>
<evidence type="ECO:0000313" key="7">
    <source>
        <dbReference type="EMBL" id="QIZ72027.1"/>
    </source>
</evidence>
<evidence type="ECO:0000256" key="2">
    <source>
        <dbReference type="ARBA" id="ARBA00022842"/>
    </source>
</evidence>
<dbReference type="CDD" id="cd03320">
    <property type="entry name" value="OSBS"/>
    <property type="match status" value="1"/>
</dbReference>
<reference evidence="7 8" key="1">
    <citation type="submission" date="2020-04" db="EMBL/GenBank/DDBJ databases">
        <authorList>
            <person name="Basu S."/>
            <person name="Maruthanayagam V."/>
            <person name="Chakraborty S."/>
            <person name="Pramanik A."/>
            <person name="Mukherjee J."/>
            <person name="Brink B."/>
        </authorList>
    </citation>
    <scope>NUCLEOTIDE SEQUENCE [LARGE SCALE GENOMIC DNA]</scope>
    <source>
        <strain evidence="7 8">AP17</strain>
    </source>
</reference>
<dbReference type="InterPro" id="IPR036849">
    <property type="entry name" value="Enolase-like_C_sf"/>
</dbReference>
<dbReference type="GO" id="GO:0043748">
    <property type="term" value="F:O-succinylbenzoate synthase activity"/>
    <property type="evidence" value="ECO:0007669"/>
    <property type="project" value="UniProtKB-EC"/>
</dbReference>
<accession>A0A6H1U0V7</accession>
<dbReference type="AlphaFoldDB" id="A0A6H1U0V7"/>
<dbReference type="InterPro" id="IPR041338">
    <property type="entry name" value="OSBS_N"/>
</dbReference>
<dbReference type="UniPathway" id="UPA00995"/>
<keyword evidence="8" id="KW-1185">Reference proteome</keyword>
<dbReference type="InterPro" id="IPR013342">
    <property type="entry name" value="Mandelate_racemase_C"/>
</dbReference>
<dbReference type="InterPro" id="IPR029065">
    <property type="entry name" value="Enolase_C-like"/>
</dbReference>
<feature type="binding site" evidence="4">
    <location>
        <position position="244"/>
    </location>
    <ligand>
        <name>Mg(2+)</name>
        <dbReference type="ChEBI" id="CHEBI:18420"/>
    </ligand>
</feature>